<feature type="transmembrane region" description="Helical" evidence="2">
    <location>
        <begin position="527"/>
        <end position="551"/>
    </location>
</feature>
<dbReference type="EMBL" id="MU865412">
    <property type="protein sequence ID" value="KAK4223847.1"/>
    <property type="molecule type" value="Genomic_DNA"/>
</dbReference>
<organism evidence="3 4">
    <name type="scientific">Podospora fimiseda</name>
    <dbReference type="NCBI Taxonomy" id="252190"/>
    <lineage>
        <taxon>Eukaryota</taxon>
        <taxon>Fungi</taxon>
        <taxon>Dikarya</taxon>
        <taxon>Ascomycota</taxon>
        <taxon>Pezizomycotina</taxon>
        <taxon>Sordariomycetes</taxon>
        <taxon>Sordariomycetidae</taxon>
        <taxon>Sordariales</taxon>
        <taxon>Podosporaceae</taxon>
        <taxon>Podospora</taxon>
    </lineage>
</organism>
<dbReference type="SUPFAM" id="SSF56300">
    <property type="entry name" value="Metallo-dependent phosphatases"/>
    <property type="match status" value="1"/>
</dbReference>
<evidence type="ECO:0000313" key="3">
    <source>
        <dbReference type="EMBL" id="KAK4223847.1"/>
    </source>
</evidence>
<keyword evidence="1 2" id="KW-0472">Membrane</keyword>
<keyword evidence="2" id="KW-0812">Transmembrane</keyword>
<evidence type="ECO:0008006" key="5">
    <source>
        <dbReference type="Google" id="ProtNLM"/>
    </source>
</evidence>
<reference evidence="3" key="1">
    <citation type="journal article" date="2023" name="Mol. Phylogenet. Evol.">
        <title>Genome-scale phylogeny and comparative genomics of the fungal order Sordariales.</title>
        <authorList>
            <person name="Hensen N."/>
            <person name="Bonometti L."/>
            <person name="Westerberg I."/>
            <person name="Brannstrom I.O."/>
            <person name="Guillou S."/>
            <person name="Cros-Aarteil S."/>
            <person name="Calhoun S."/>
            <person name="Haridas S."/>
            <person name="Kuo A."/>
            <person name="Mondo S."/>
            <person name="Pangilinan J."/>
            <person name="Riley R."/>
            <person name="LaButti K."/>
            <person name="Andreopoulos B."/>
            <person name="Lipzen A."/>
            <person name="Chen C."/>
            <person name="Yan M."/>
            <person name="Daum C."/>
            <person name="Ng V."/>
            <person name="Clum A."/>
            <person name="Steindorff A."/>
            <person name="Ohm R.A."/>
            <person name="Martin F."/>
            <person name="Silar P."/>
            <person name="Natvig D.O."/>
            <person name="Lalanne C."/>
            <person name="Gautier V."/>
            <person name="Ament-Velasquez S.L."/>
            <person name="Kruys A."/>
            <person name="Hutchinson M.I."/>
            <person name="Powell A.J."/>
            <person name="Barry K."/>
            <person name="Miller A.N."/>
            <person name="Grigoriev I.V."/>
            <person name="Debuchy R."/>
            <person name="Gladieux P."/>
            <person name="Hiltunen Thoren M."/>
            <person name="Johannesson H."/>
        </authorList>
    </citation>
    <scope>NUCLEOTIDE SEQUENCE</scope>
    <source>
        <strain evidence="3">CBS 990.96</strain>
    </source>
</reference>
<evidence type="ECO:0000256" key="2">
    <source>
        <dbReference type="SAM" id="Phobius"/>
    </source>
</evidence>
<dbReference type="PANTHER" id="PTHR13315">
    <property type="entry name" value="METALLO PHOSPHOESTERASE RELATED"/>
    <property type="match status" value="1"/>
</dbReference>
<dbReference type="GO" id="GO:0005783">
    <property type="term" value="C:endoplasmic reticulum"/>
    <property type="evidence" value="ECO:0007669"/>
    <property type="project" value="TreeGrafter"/>
</dbReference>
<keyword evidence="2" id="KW-1133">Transmembrane helix</keyword>
<dbReference type="GO" id="GO:0016020">
    <property type="term" value="C:membrane"/>
    <property type="evidence" value="ECO:0007669"/>
    <property type="project" value="GOC"/>
</dbReference>
<gene>
    <name evidence="3" type="ORF">QBC38DRAFT_37724</name>
</gene>
<protein>
    <recommendedName>
        <fullName evidence="5">Calcineurin-like phosphoesterase domain-containing protein</fullName>
    </recommendedName>
</protein>
<proteinExistence type="predicted"/>
<name>A0AAN7GPK9_9PEZI</name>
<dbReference type="PANTHER" id="PTHR13315:SF1">
    <property type="entry name" value="PROTEIN TED1"/>
    <property type="match status" value="1"/>
</dbReference>
<dbReference type="Gene3D" id="3.60.21.10">
    <property type="match status" value="1"/>
</dbReference>
<dbReference type="AlphaFoldDB" id="A0AAN7GPK9"/>
<keyword evidence="4" id="KW-1185">Reference proteome</keyword>
<reference evidence="3" key="2">
    <citation type="submission" date="2023-05" db="EMBL/GenBank/DDBJ databases">
        <authorList>
            <consortium name="Lawrence Berkeley National Laboratory"/>
            <person name="Steindorff A."/>
            <person name="Hensen N."/>
            <person name="Bonometti L."/>
            <person name="Westerberg I."/>
            <person name="Brannstrom I.O."/>
            <person name="Guillou S."/>
            <person name="Cros-Aarteil S."/>
            <person name="Calhoun S."/>
            <person name="Haridas S."/>
            <person name="Kuo A."/>
            <person name="Mondo S."/>
            <person name="Pangilinan J."/>
            <person name="Riley R."/>
            <person name="Labutti K."/>
            <person name="Andreopoulos B."/>
            <person name="Lipzen A."/>
            <person name="Chen C."/>
            <person name="Yanf M."/>
            <person name="Daum C."/>
            <person name="Ng V."/>
            <person name="Clum A."/>
            <person name="Ohm R."/>
            <person name="Martin F."/>
            <person name="Silar P."/>
            <person name="Natvig D."/>
            <person name="Lalanne C."/>
            <person name="Gautier V."/>
            <person name="Ament-Velasquez S.L."/>
            <person name="Kruys A."/>
            <person name="Hutchinson M.I."/>
            <person name="Powell A.J."/>
            <person name="Barry K."/>
            <person name="Miller A.N."/>
            <person name="Grigoriev I.V."/>
            <person name="Debuchy R."/>
            <person name="Gladieux P."/>
            <person name="Thoren M.H."/>
            <person name="Johannesson H."/>
        </authorList>
    </citation>
    <scope>NUCLEOTIDE SEQUENCE</scope>
    <source>
        <strain evidence="3">CBS 990.96</strain>
    </source>
</reference>
<accession>A0AAN7GPK9</accession>
<sequence length="605" mass="67355">MTRISPTGILRNGLRVLVPLSLLLTVYLYLFPIFSRCAFPLPTAPSSTAQTQIQPPSTAFVETAKLHWPFTDNNDSSIAAAPPSPAAPFRLLALGDPQLEGDTSIPTSYLGVFPHLKSFIRHVTFKTPHSSLRQRIRQSMHDLVDVVFEDTYNALESARKVIDLFGNDYYLAHIYRTVHWWTRPTHVTVLGDLMGSQWVNDAEFNRRASRYWNRVFRGAERIPDELSPYPADEYDLSGYLSQGGTNASEAAWTRRIINVAGNHDIGYAGDITENLTARFEKAFGKVNYELRFELVLSNTSLQTHSLYDPESNPTSTKLVPELRLVILNDMNLDTPAKSPELQDETYAFINKVINTAAAVEFQGHYTIILTHIPLYKPAGVCVDSPMFDFHSHDGTLREQNQLSQAASNGFLEGILGMSGNPNGAGGGKGRRGIILNGHDHEGCDIYHFINQTEVEGKDKEWEVKRWKQATKEKVVGREDAPGVREVTVRSMMGDFGGNAGLLSVWFDEESWEWKAEYGTCPLGTQHLWWVVHILDFIVALLFIVYVVVSLLNVIGVDVDSLVLGRAASLPPLKVPEVVNIKESGSGESTPIQSIEVCELKGKGLD</sequence>
<evidence type="ECO:0000256" key="1">
    <source>
        <dbReference type="ARBA" id="ARBA00023136"/>
    </source>
</evidence>
<comment type="caution">
    <text evidence="3">The sequence shown here is derived from an EMBL/GenBank/DDBJ whole genome shotgun (WGS) entry which is preliminary data.</text>
</comment>
<evidence type="ECO:0000313" key="4">
    <source>
        <dbReference type="Proteomes" id="UP001301958"/>
    </source>
</evidence>
<dbReference type="InterPro" id="IPR029052">
    <property type="entry name" value="Metallo-depent_PP-like"/>
</dbReference>
<dbReference type="GO" id="GO:0006506">
    <property type="term" value="P:GPI anchor biosynthetic process"/>
    <property type="evidence" value="ECO:0007669"/>
    <property type="project" value="InterPro"/>
</dbReference>
<dbReference type="InterPro" id="IPR033308">
    <property type="entry name" value="PGAP5/Cdc1/Ted1"/>
</dbReference>
<dbReference type="Proteomes" id="UP001301958">
    <property type="component" value="Unassembled WGS sequence"/>
</dbReference>
<feature type="transmembrane region" description="Helical" evidence="2">
    <location>
        <begin position="12"/>
        <end position="31"/>
    </location>
</feature>